<feature type="transmembrane region" description="Helical" evidence="6">
    <location>
        <begin position="632"/>
        <end position="655"/>
    </location>
</feature>
<feature type="transmembrane region" description="Helical" evidence="6">
    <location>
        <begin position="772"/>
        <end position="791"/>
    </location>
</feature>
<feature type="transmembrane region" description="Helical" evidence="6">
    <location>
        <begin position="92"/>
        <end position="115"/>
    </location>
</feature>
<feature type="domain" description="Major facilitator superfamily (MFS) profile" evidence="7">
    <location>
        <begin position="26"/>
        <end position="491"/>
    </location>
</feature>
<gene>
    <name evidence="8" type="ORF">DCHRY22_LOCUS13561</name>
</gene>
<feature type="domain" description="Major facilitator superfamily (MFS) profile" evidence="7">
    <location>
        <begin position="508"/>
        <end position="995"/>
    </location>
</feature>
<keyword evidence="3 6" id="KW-0812">Transmembrane</keyword>
<sequence length="995" mass="107345">MVVKTSTKTFEEALYMTGFGRFNCLMMLVNISVILAMAFEVVSVAYLVPASACELKTTNAQQGLMAGIPLMGIIATSHFWGYLADTRGRRKILIVCMSLGFLAGSLSALSPNWIMFSVLKFLSSCAVSGTYALALTLLSECTPYHKRSIMVALTSTIYLTSTGIMAVLTIPVLHLDMAYPIPYINIDFLPWRLLTLVFALPCAFAALALYFAFESPRFLLRIGEEENALNILKSIFSINSGKSGDDFNVDSLILGEDAGKFVKGMWASLAAQTAPLLKPPLLKNTLLLGVLFTIIYFALNSVLVWLPFIADAMMKSIEKGDNNLTICEMIRRVQNTPIEDINQDCALNEFGMISVFIISIMIATLNIGLSTLINKMGRKRLLVCVQLIAGVAGVCVNLSSVWTVSGACLIVFLAGVLNFGFLSTFSVDIFPTSVKAMAVCLTLMVGRGSSVLGISILKNMFVTNCELAFYLFGGLTVASQRDGAQDQQVADYETALDAAGYGRFSRSVLGACACAFFTTGVENCVMSYVLPAARCELNLTTYHTGLINMAFMSGGVASAFFWGIVADVFGRKNILSMTLIVDSTILLAQSTISDYRLLIAARGINGFLIGGPSTLVFTYLSDLVGFKRRQFYLDLIGMSFVVAWLVLPAIAWLVIPIKLSYTTILPIYSWRLYLALGSIPGFMAGIWVLFLPESPRLLSDTNRSDKALRIIGKIHKSNKEMTEFKIKKLIQDNILMTKSMNGEQNRSKVLFMGVLKDLKMFVSKMYAKKSTLILFVFFANMAAGFGLNLWIPELLLRTKGKSCSSNISVPENAKLLNASISWDDLPKVLELRGEPDDEYNATVFDATGGDCNEDIDDSIYTSGLIVGACCVVGNAACALISSRGAVGVRRAAVLCALACAAACVVLAACVCACVATAHIAVAAAAALNAASLNGNVLLIRLLLHALPAKLSGLGVCWGAWWGRAGGVATNFAVGALLDYSCPAPFIAVATLLARE</sequence>
<keyword evidence="2" id="KW-0813">Transport</keyword>
<feature type="transmembrane region" description="Helical" evidence="6">
    <location>
        <begin position="60"/>
        <end position="80"/>
    </location>
</feature>
<evidence type="ECO:0000256" key="1">
    <source>
        <dbReference type="ARBA" id="ARBA00004141"/>
    </source>
</evidence>
<dbReference type="InterPro" id="IPR036259">
    <property type="entry name" value="MFS_trans_sf"/>
</dbReference>
<evidence type="ECO:0000259" key="7">
    <source>
        <dbReference type="PROSITE" id="PS50850"/>
    </source>
</evidence>
<accession>A0A8J2R5V9</accession>
<feature type="transmembrane region" description="Helical" evidence="6">
    <location>
        <begin position="350"/>
        <end position="369"/>
    </location>
</feature>
<dbReference type="Pfam" id="PF07690">
    <property type="entry name" value="MFS_1"/>
    <property type="match status" value="2"/>
</dbReference>
<protein>
    <submittedName>
        <fullName evidence="8">(African queen) hypothetical protein</fullName>
    </submittedName>
</protein>
<feature type="transmembrane region" description="Helical" evidence="6">
    <location>
        <begin position="150"/>
        <end position="173"/>
    </location>
</feature>
<dbReference type="Gene3D" id="1.20.1250.20">
    <property type="entry name" value="MFS general substrate transporter like domains"/>
    <property type="match status" value="2"/>
</dbReference>
<dbReference type="PANTHER" id="PTHR23511:SF38">
    <property type="entry name" value="SYNAPTIC VESICLE 2-RELATED PROTEIN-LIKE PROTEIN"/>
    <property type="match status" value="1"/>
</dbReference>
<feature type="transmembrane region" description="Helical" evidence="6">
    <location>
        <begin position="859"/>
        <end position="880"/>
    </location>
</feature>
<name>A0A8J2R5V9_9NEOP</name>
<comment type="subcellular location">
    <subcellularLocation>
        <location evidence="1">Membrane</location>
        <topology evidence="1">Multi-pass membrane protein</topology>
    </subcellularLocation>
</comment>
<organism evidence="8 9">
    <name type="scientific">Danaus chrysippus</name>
    <name type="common">African queen</name>
    <dbReference type="NCBI Taxonomy" id="151541"/>
    <lineage>
        <taxon>Eukaryota</taxon>
        <taxon>Metazoa</taxon>
        <taxon>Ecdysozoa</taxon>
        <taxon>Arthropoda</taxon>
        <taxon>Hexapoda</taxon>
        <taxon>Insecta</taxon>
        <taxon>Pterygota</taxon>
        <taxon>Neoptera</taxon>
        <taxon>Endopterygota</taxon>
        <taxon>Lepidoptera</taxon>
        <taxon>Glossata</taxon>
        <taxon>Ditrysia</taxon>
        <taxon>Papilionoidea</taxon>
        <taxon>Nymphalidae</taxon>
        <taxon>Danainae</taxon>
        <taxon>Danaini</taxon>
        <taxon>Danaina</taxon>
        <taxon>Danaus</taxon>
        <taxon>Anosia</taxon>
    </lineage>
</organism>
<evidence type="ECO:0000256" key="4">
    <source>
        <dbReference type="ARBA" id="ARBA00022989"/>
    </source>
</evidence>
<dbReference type="GO" id="GO:0022857">
    <property type="term" value="F:transmembrane transporter activity"/>
    <property type="evidence" value="ECO:0007669"/>
    <property type="project" value="InterPro"/>
</dbReference>
<dbReference type="EMBL" id="CAKASE010000079">
    <property type="protein sequence ID" value="CAG9580178.1"/>
    <property type="molecule type" value="Genomic_DNA"/>
</dbReference>
<evidence type="ECO:0000256" key="2">
    <source>
        <dbReference type="ARBA" id="ARBA00022448"/>
    </source>
</evidence>
<dbReference type="PROSITE" id="PS50850">
    <property type="entry name" value="MFS"/>
    <property type="match status" value="2"/>
</dbReference>
<comment type="caution">
    <text evidence="8">The sequence shown here is derived from an EMBL/GenBank/DDBJ whole genome shotgun (WGS) entry which is preliminary data.</text>
</comment>
<dbReference type="Proteomes" id="UP000789524">
    <property type="component" value="Unassembled WGS sequence"/>
</dbReference>
<dbReference type="AlphaFoldDB" id="A0A8J2R5V9"/>
<evidence type="ECO:0000313" key="8">
    <source>
        <dbReference type="EMBL" id="CAG9580178.1"/>
    </source>
</evidence>
<dbReference type="InterPro" id="IPR011701">
    <property type="entry name" value="MFS"/>
</dbReference>
<dbReference type="InterPro" id="IPR020846">
    <property type="entry name" value="MFS_dom"/>
</dbReference>
<dbReference type="OrthoDB" id="433512at2759"/>
<feature type="transmembrane region" description="Helical" evidence="6">
    <location>
        <begin position="381"/>
        <end position="403"/>
    </location>
</feature>
<feature type="transmembrane region" description="Helical" evidence="6">
    <location>
        <begin position="667"/>
        <end position="690"/>
    </location>
</feature>
<feature type="transmembrane region" description="Helical" evidence="6">
    <location>
        <begin position="892"/>
        <end position="917"/>
    </location>
</feature>
<dbReference type="PANTHER" id="PTHR23511">
    <property type="entry name" value="SYNAPTIC VESICLE GLYCOPROTEIN 2"/>
    <property type="match status" value="1"/>
</dbReference>
<feature type="transmembrane region" description="Helical" evidence="6">
    <location>
        <begin position="598"/>
        <end position="620"/>
    </location>
</feature>
<dbReference type="SUPFAM" id="SSF103473">
    <property type="entry name" value="MFS general substrate transporter"/>
    <property type="match status" value="2"/>
</dbReference>
<evidence type="ECO:0000256" key="3">
    <source>
        <dbReference type="ARBA" id="ARBA00022692"/>
    </source>
</evidence>
<feature type="transmembrane region" description="Helical" evidence="6">
    <location>
        <begin position="25"/>
        <end position="48"/>
    </location>
</feature>
<evidence type="ECO:0000256" key="6">
    <source>
        <dbReference type="SAM" id="Phobius"/>
    </source>
</evidence>
<feature type="transmembrane region" description="Helical" evidence="6">
    <location>
        <begin position="409"/>
        <end position="430"/>
    </location>
</feature>
<keyword evidence="5 6" id="KW-0472">Membrane</keyword>
<feature type="transmembrane region" description="Helical" evidence="6">
    <location>
        <begin position="121"/>
        <end position="138"/>
    </location>
</feature>
<evidence type="ECO:0000313" key="9">
    <source>
        <dbReference type="Proteomes" id="UP000789524"/>
    </source>
</evidence>
<dbReference type="GO" id="GO:0016020">
    <property type="term" value="C:membrane"/>
    <property type="evidence" value="ECO:0007669"/>
    <property type="project" value="UniProtKB-SubCell"/>
</dbReference>
<keyword evidence="4 6" id="KW-1133">Transmembrane helix</keyword>
<keyword evidence="9" id="KW-1185">Reference proteome</keyword>
<feature type="transmembrane region" description="Helical" evidence="6">
    <location>
        <begin position="286"/>
        <end position="310"/>
    </location>
</feature>
<feature type="transmembrane region" description="Helical" evidence="6">
    <location>
        <begin position="546"/>
        <end position="566"/>
    </location>
</feature>
<evidence type="ECO:0000256" key="5">
    <source>
        <dbReference type="ARBA" id="ARBA00023136"/>
    </source>
</evidence>
<reference evidence="8" key="1">
    <citation type="submission" date="2021-09" db="EMBL/GenBank/DDBJ databases">
        <authorList>
            <person name="Martin H S."/>
        </authorList>
    </citation>
    <scope>NUCLEOTIDE SEQUENCE</scope>
</reference>
<proteinExistence type="predicted"/>
<feature type="transmembrane region" description="Helical" evidence="6">
    <location>
        <begin position="193"/>
        <end position="213"/>
    </location>
</feature>